<keyword evidence="1" id="KW-0472">Membrane</keyword>
<dbReference type="RefSeq" id="WP_144074211.1">
    <property type="nucleotide sequence ID" value="NZ_CP076128.1"/>
</dbReference>
<keyword evidence="1" id="KW-0812">Transmembrane</keyword>
<gene>
    <name evidence="2" type="ORF">KM029_16060</name>
</gene>
<dbReference type="Pfam" id="PF04977">
    <property type="entry name" value="DivIC"/>
    <property type="match status" value="1"/>
</dbReference>
<dbReference type="EMBL" id="CP076128">
    <property type="protein sequence ID" value="QWG06804.1"/>
    <property type="molecule type" value="Genomic_DNA"/>
</dbReference>
<proteinExistence type="predicted"/>
<evidence type="ECO:0000256" key="1">
    <source>
        <dbReference type="SAM" id="Phobius"/>
    </source>
</evidence>
<feature type="transmembrane region" description="Helical" evidence="1">
    <location>
        <begin position="12"/>
        <end position="32"/>
    </location>
</feature>
<keyword evidence="3" id="KW-1185">Reference proteome</keyword>
<protein>
    <submittedName>
        <fullName evidence="2">Septum formation initiator family protein</fullName>
    </submittedName>
</protein>
<organism evidence="2 3">
    <name type="scientific">Flammeovirga kamogawensis</name>
    <dbReference type="NCBI Taxonomy" id="373891"/>
    <lineage>
        <taxon>Bacteria</taxon>
        <taxon>Pseudomonadati</taxon>
        <taxon>Bacteroidota</taxon>
        <taxon>Cytophagia</taxon>
        <taxon>Cytophagales</taxon>
        <taxon>Flammeovirgaceae</taxon>
        <taxon>Flammeovirga</taxon>
    </lineage>
</organism>
<evidence type="ECO:0000313" key="2">
    <source>
        <dbReference type="EMBL" id="QWG06804.1"/>
    </source>
</evidence>
<sequence length="105" mass="12933">MSNRPKNIDWVGYLKNFYVLSALVFLVWISFFDNDNLFRRRNQKAKEQELKNQETYYKSEIKDLNRKMRELNTNDRELEKFAREKYLLRKKGEDVYVIKDLSKEK</sequence>
<evidence type="ECO:0000313" key="3">
    <source>
        <dbReference type="Proteomes" id="UP000682802"/>
    </source>
</evidence>
<dbReference type="Proteomes" id="UP000682802">
    <property type="component" value="Chromosome 1"/>
</dbReference>
<keyword evidence="1" id="KW-1133">Transmembrane helix</keyword>
<reference evidence="2 3" key="1">
    <citation type="submission" date="2021-05" db="EMBL/GenBank/DDBJ databases">
        <title>Comparative genomic studies on the polysaccharide-degrading batcterial strains of the Flammeovirga genus.</title>
        <authorList>
            <person name="Zewei F."/>
            <person name="Zheng Z."/>
            <person name="Yu L."/>
            <person name="Ruyue G."/>
            <person name="Yanhong M."/>
            <person name="Yuanyuan C."/>
            <person name="Jingyan G."/>
            <person name="Wenjun H."/>
        </authorList>
    </citation>
    <scope>NUCLEOTIDE SEQUENCE [LARGE SCALE GENOMIC DNA]</scope>
    <source>
        <strain evidence="2 3">YS10</strain>
    </source>
</reference>
<accession>A0ABX8GT84</accession>
<dbReference type="InterPro" id="IPR007060">
    <property type="entry name" value="FtsL/DivIC"/>
</dbReference>
<name>A0ABX8GT84_9BACT</name>